<sequence>MNTRILQLRGPEREKGREKGRERERERAREREEGAHQRAEPSGLSVGNHVQLPEPQTSHRPRPHGHAAVPPVAGQST</sequence>
<protein>
    <submittedName>
        <fullName evidence="2">Uncharacterized protein</fullName>
    </submittedName>
</protein>
<gene>
    <name evidence="2" type="ORF">PLEPLA_LOCUS11330</name>
</gene>
<evidence type="ECO:0000313" key="2">
    <source>
        <dbReference type="EMBL" id="CAB1423410.1"/>
    </source>
</evidence>
<accession>A0A9N7U277</accession>
<dbReference type="EMBL" id="CADEAL010000655">
    <property type="protein sequence ID" value="CAB1423410.1"/>
    <property type="molecule type" value="Genomic_DNA"/>
</dbReference>
<proteinExistence type="predicted"/>
<dbReference type="Proteomes" id="UP001153269">
    <property type="component" value="Unassembled WGS sequence"/>
</dbReference>
<organism evidence="2 3">
    <name type="scientific">Pleuronectes platessa</name>
    <name type="common">European plaice</name>
    <dbReference type="NCBI Taxonomy" id="8262"/>
    <lineage>
        <taxon>Eukaryota</taxon>
        <taxon>Metazoa</taxon>
        <taxon>Chordata</taxon>
        <taxon>Craniata</taxon>
        <taxon>Vertebrata</taxon>
        <taxon>Euteleostomi</taxon>
        <taxon>Actinopterygii</taxon>
        <taxon>Neopterygii</taxon>
        <taxon>Teleostei</taxon>
        <taxon>Neoteleostei</taxon>
        <taxon>Acanthomorphata</taxon>
        <taxon>Carangaria</taxon>
        <taxon>Pleuronectiformes</taxon>
        <taxon>Pleuronectoidei</taxon>
        <taxon>Pleuronectidae</taxon>
        <taxon>Pleuronectes</taxon>
    </lineage>
</organism>
<comment type="caution">
    <text evidence="2">The sequence shown here is derived from an EMBL/GenBank/DDBJ whole genome shotgun (WGS) entry which is preliminary data.</text>
</comment>
<dbReference type="AlphaFoldDB" id="A0A9N7U277"/>
<evidence type="ECO:0000256" key="1">
    <source>
        <dbReference type="SAM" id="MobiDB-lite"/>
    </source>
</evidence>
<feature type="compositionally biased region" description="Basic and acidic residues" evidence="1">
    <location>
        <begin position="10"/>
        <end position="39"/>
    </location>
</feature>
<keyword evidence="3" id="KW-1185">Reference proteome</keyword>
<name>A0A9N7U277_PLEPL</name>
<evidence type="ECO:0000313" key="3">
    <source>
        <dbReference type="Proteomes" id="UP001153269"/>
    </source>
</evidence>
<feature type="region of interest" description="Disordered" evidence="1">
    <location>
        <begin position="1"/>
        <end position="77"/>
    </location>
</feature>
<reference evidence="2" key="1">
    <citation type="submission" date="2020-03" db="EMBL/GenBank/DDBJ databases">
        <authorList>
            <person name="Weist P."/>
        </authorList>
    </citation>
    <scope>NUCLEOTIDE SEQUENCE</scope>
</reference>